<feature type="domain" description="Glycosyl hydrolase-like 10" evidence="2">
    <location>
        <begin position="46"/>
        <end position="324"/>
    </location>
</feature>
<evidence type="ECO:0000313" key="3">
    <source>
        <dbReference type="EMBL" id="KUK78394.1"/>
    </source>
</evidence>
<accession>A0A101HKA7</accession>
<evidence type="ECO:0000256" key="1">
    <source>
        <dbReference type="ARBA" id="ARBA00022729"/>
    </source>
</evidence>
<dbReference type="InterPro" id="IPR017853">
    <property type="entry name" value="GH"/>
</dbReference>
<evidence type="ECO:0000313" key="4">
    <source>
        <dbReference type="Proteomes" id="UP000053860"/>
    </source>
</evidence>
<reference evidence="4" key="1">
    <citation type="journal article" date="2015" name="MBio">
        <title>Genome-Resolved Metagenomic Analysis Reveals Roles for Candidate Phyla and Other Microbial Community Members in Biogeochemical Transformations in Oil Reservoirs.</title>
        <authorList>
            <person name="Hu P."/>
            <person name="Tom L."/>
            <person name="Singh A."/>
            <person name="Thomas B.C."/>
            <person name="Baker B.J."/>
            <person name="Piceno Y.M."/>
            <person name="Andersen G.L."/>
            <person name="Banfield J.F."/>
        </authorList>
    </citation>
    <scope>NUCLEOTIDE SEQUENCE [LARGE SCALE GENOMIC DNA]</scope>
</reference>
<name>A0A101HKA7_9BACT</name>
<dbReference type="Pfam" id="PF02638">
    <property type="entry name" value="GHL10"/>
    <property type="match status" value="1"/>
</dbReference>
<keyword evidence="1" id="KW-0732">Signal</keyword>
<dbReference type="SUPFAM" id="SSF51445">
    <property type="entry name" value="(Trans)glycosidases"/>
    <property type="match status" value="1"/>
</dbReference>
<evidence type="ECO:0000259" key="2">
    <source>
        <dbReference type="Pfam" id="PF02638"/>
    </source>
</evidence>
<protein>
    <recommendedName>
        <fullName evidence="2">Glycosyl hydrolase-like 10 domain-containing protein</fullName>
    </recommendedName>
</protein>
<gene>
    <name evidence="3" type="ORF">XD92_0337</name>
</gene>
<dbReference type="EMBL" id="LGGN01000037">
    <property type="protein sequence ID" value="KUK78394.1"/>
    <property type="molecule type" value="Genomic_DNA"/>
</dbReference>
<comment type="caution">
    <text evidence="3">The sequence shown here is derived from an EMBL/GenBank/DDBJ whole genome shotgun (WGS) entry which is preliminary data.</text>
</comment>
<dbReference type="InterPro" id="IPR052177">
    <property type="entry name" value="Divisome_Glycosyl_Hydrolase"/>
</dbReference>
<dbReference type="PATRIC" id="fig|294710.3.peg.571"/>
<organism evidence="3 4">
    <name type="scientific">Proteiniphilum acetatigenes</name>
    <dbReference type="NCBI Taxonomy" id="294710"/>
    <lineage>
        <taxon>Bacteria</taxon>
        <taxon>Pseudomonadati</taxon>
        <taxon>Bacteroidota</taxon>
        <taxon>Bacteroidia</taxon>
        <taxon>Bacteroidales</taxon>
        <taxon>Dysgonomonadaceae</taxon>
        <taxon>Proteiniphilum</taxon>
    </lineage>
</organism>
<proteinExistence type="predicted"/>
<dbReference type="Gene3D" id="3.20.20.80">
    <property type="entry name" value="Glycosidases"/>
    <property type="match status" value="1"/>
</dbReference>
<dbReference type="PANTHER" id="PTHR43405">
    <property type="entry name" value="GLYCOSYL HYDROLASE DIGH"/>
    <property type="match status" value="1"/>
</dbReference>
<dbReference type="PANTHER" id="PTHR43405:SF1">
    <property type="entry name" value="GLYCOSYL HYDROLASE DIGH"/>
    <property type="match status" value="1"/>
</dbReference>
<dbReference type="InterPro" id="IPR003790">
    <property type="entry name" value="GHL10"/>
</dbReference>
<dbReference type="AlphaFoldDB" id="A0A101HKA7"/>
<dbReference type="Proteomes" id="UP000053860">
    <property type="component" value="Unassembled WGS sequence"/>
</dbReference>
<sequence>MKKRIEYYFLFLISLYIVSCSDDIPENIDTEPVPEPPNEWIFPKKEMRSVWIVTAWGLDWPMGKYDIQAQKNQYIQYLDKFKELNINTVIFQVKPMGDAFYESPYEPWSASITGVRGKKPDYEVLQFLIDEAHARDMEFHAWMNPYRIATRANSSTPYPPLHTSVKPEWVVGHEKIQIYNPALPEVRQRLADIVKDLITKYEVDGIHFDDYFYPDPSSAGVMVSDAEDFKIYGAGYATIEDFRRANVDMAIKAVHEAIVATRPEVVFTISPAADPNYNTNVLFADVAKWCREGWIDVVMPQLYQEIGNKSNDFQERLSWWTQYSGKAVPMVGHALYKFGDPAQPAAFQSSAELERQFNLTRKNKKVGGNALYSARYILFNKVGVTDKLATLYKNPSVIPFLGREVAEPPAKPTDIKIENNRLRWEKSAGNRSVVYYFADKKYEGVVLTITDDTSLTISKKGFYCVTTLNSDNKESEPSEMVELK</sequence>